<dbReference type="GO" id="GO:0008009">
    <property type="term" value="F:chemokine activity"/>
    <property type="evidence" value="ECO:0007669"/>
    <property type="project" value="InterPro"/>
</dbReference>
<dbReference type="PANTHER" id="PTHR12015:SF198">
    <property type="entry name" value="PLATELET BASIC PROTEIN"/>
    <property type="match status" value="1"/>
</dbReference>
<keyword evidence="8" id="KW-1185">Reference proteome</keyword>
<organism evidence="8 9">
    <name type="scientific">Geotrypetes seraphini</name>
    <name type="common">Gaboon caecilian</name>
    <name type="synonym">Caecilia seraphini</name>
    <dbReference type="NCBI Taxonomy" id="260995"/>
    <lineage>
        <taxon>Eukaryota</taxon>
        <taxon>Metazoa</taxon>
        <taxon>Chordata</taxon>
        <taxon>Craniata</taxon>
        <taxon>Vertebrata</taxon>
        <taxon>Euteleostomi</taxon>
        <taxon>Amphibia</taxon>
        <taxon>Gymnophiona</taxon>
        <taxon>Geotrypetes</taxon>
    </lineage>
</organism>
<comment type="similarity">
    <text evidence="2 6">Belongs to the intercrine alpha (chemokine CxC) family.</text>
</comment>
<dbReference type="RefSeq" id="XP_033817823.1">
    <property type="nucleotide sequence ID" value="XM_033961932.1"/>
</dbReference>
<evidence type="ECO:0000256" key="5">
    <source>
        <dbReference type="ARBA" id="ARBA00023157"/>
    </source>
</evidence>
<dbReference type="CDD" id="cd00273">
    <property type="entry name" value="Chemokine_CXC"/>
    <property type="match status" value="1"/>
</dbReference>
<comment type="subcellular location">
    <subcellularLocation>
        <location evidence="1 6">Secreted</location>
    </subcellularLocation>
</comment>
<protein>
    <recommendedName>
        <fullName evidence="6">C-X-C motif chemokine</fullName>
    </recommendedName>
</protein>
<keyword evidence="5" id="KW-1015">Disulfide bond</keyword>
<dbReference type="GO" id="GO:0006952">
    <property type="term" value="P:defense response"/>
    <property type="evidence" value="ECO:0007669"/>
    <property type="project" value="InterPro"/>
</dbReference>
<dbReference type="Pfam" id="PF00048">
    <property type="entry name" value="IL8"/>
    <property type="match status" value="1"/>
</dbReference>
<feature type="domain" description="Chemokine interleukin-8-like" evidence="7">
    <location>
        <begin position="43"/>
        <end position="104"/>
    </location>
</feature>
<dbReference type="GeneID" id="117368349"/>
<dbReference type="OrthoDB" id="8872899at2759"/>
<dbReference type="GO" id="GO:0005615">
    <property type="term" value="C:extracellular space"/>
    <property type="evidence" value="ECO:0007669"/>
    <property type="project" value="UniProtKB-UniRule"/>
</dbReference>
<dbReference type="PROSITE" id="PS00471">
    <property type="entry name" value="SMALL_CYTOKINES_CXC"/>
    <property type="match status" value="1"/>
</dbReference>
<evidence type="ECO:0000313" key="9">
    <source>
        <dbReference type="RefSeq" id="XP_033817823.1"/>
    </source>
</evidence>
<evidence type="ECO:0000256" key="3">
    <source>
        <dbReference type="ARBA" id="ARBA00022514"/>
    </source>
</evidence>
<gene>
    <name evidence="9" type="primary">LOC117368349</name>
</gene>
<keyword evidence="6" id="KW-0732">Signal</keyword>
<dbReference type="PRINTS" id="PR00437">
    <property type="entry name" value="SMALLCYTKCXC"/>
</dbReference>
<dbReference type="SMART" id="SM00199">
    <property type="entry name" value="SCY"/>
    <property type="match status" value="1"/>
</dbReference>
<evidence type="ECO:0000256" key="2">
    <source>
        <dbReference type="ARBA" id="ARBA00010665"/>
    </source>
</evidence>
<feature type="chain" id="PRO_5028524805" description="C-X-C motif chemokine" evidence="6">
    <location>
        <begin position="21"/>
        <end position="184"/>
    </location>
</feature>
<dbReference type="KEGG" id="gsh:117368349"/>
<dbReference type="GO" id="GO:0006955">
    <property type="term" value="P:immune response"/>
    <property type="evidence" value="ECO:0007669"/>
    <property type="project" value="InterPro"/>
</dbReference>
<dbReference type="InterPro" id="IPR036048">
    <property type="entry name" value="Interleukin_8-like_sf"/>
</dbReference>
<dbReference type="InterPro" id="IPR033899">
    <property type="entry name" value="CXC_Chemokine_domain"/>
</dbReference>
<dbReference type="InterPro" id="IPR018048">
    <property type="entry name" value="Chemokine_CXC_CS"/>
</dbReference>
<dbReference type="FunFam" id="2.40.50.40:FF:000004">
    <property type="entry name" value="C-X-C motif chemokine"/>
    <property type="match status" value="1"/>
</dbReference>
<sequence>MQSLFPTVILATYLLSVVTSLPEATGVPRMELPRMIMARMDMELRCQCIKTESSFIHPKNIEIVELYPSGAQCANMEVIATLKDGHRVCLDPSAPWVQKIINKILGRSGVHEKMESEQRDQSVPQILIMKVTDEDTEREEPYGFEASQVDEGRKYLNSQANSLFFNYILMTISCISVHLFNNAN</sequence>
<dbReference type="InterPro" id="IPR001089">
    <property type="entry name" value="Chemokine_CXC"/>
</dbReference>
<accession>A0A6P8SNG0</accession>
<dbReference type="Gene3D" id="2.40.50.40">
    <property type="match status" value="1"/>
</dbReference>
<evidence type="ECO:0000313" key="8">
    <source>
        <dbReference type="Proteomes" id="UP000515159"/>
    </source>
</evidence>
<keyword evidence="4 6" id="KW-0964">Secreted</keyword>
<evidence type="ECO:0000256" key="4">
    <source>
        <dbReference type="ARBA" id="ARBA00022525"/>
    </source>
</evidence>
<proteinExistence type="inferred from homology"/>
<feature type="signal peptide" evidence="6">
    <location>
        <begin position="1"/>
        <end position="20"/>
    </location>
</feature>
<dbReference type="InterPro" id="IPR039809">
    <property type="entry name" value="Chemokine_b/g/d"/>
</dbReference>
<dbReference type="PRINTS" id="PR00436">
    <property type="entry name" value="INTERLEUKIN8"/>
</dbReference>
<evidence type="ECO:0000259" key="7">
    <source>
        <dbReference type="SMART" id="SM00199"/>
    </source>
</evidence>
<dbReference type="InterPro" id="IPR001811">
    <property type="entry name" value="Chemokine_IL8-like_dom"/>
</dbReference>
<dbReference type="Proteomes" id="UP000515159">
    <property type="component" value="Chromosome 1"/>
</dbReference>
<dbReference type="AlphaFoldDB" id="A0A6P8SNG0"/>
<evidence type="ECO:0000256" key="1">
    <source>
        <dbReference type="ARBA" id="ARBA00004613"/>
    </source>
</evidence>
<evidence type="ECO:0000256" key="6">
    <source>
        <dbReference type="RuleBase" id="RU361149"/>
    </source>
</evidence>
<keyword evidence="6" id="KW-0145">Chemotaxis</keyword>
<dbReference type="SUPFAM" id="SSF54117">
    <property type="entry name" value="Interleukin 8-like chemokines"/>
    <property type="match status" value="1"/>
</dbReference>
<dbReference type="InParanoid" id="A0A6P8SNG0"/>
<dbReference type="PANTHER" id="PTHR12015">
    <property type="entry name" value="SMALL INDUCIBLE CYTOKINE A"/>
    <property type="match status" value="1"/>
</dbReference>
<name>A0A6P8SNG0_GEOSA</name>
<reference evidence="9" key="1">
    <citation type="submission" date="2025-08" db="UniProtKB">
        <authorList>
            <consortium name="RefSeq"/>
        </authorList>
    </citation>
    <scope>IDENTIFICATION</scope>
</reference>
<keyword evidence="3 6" id="KW-0202">Cytokine</keyword>